<sequence length="216" mass="24789">MKRILCYGDSNVWGFVPGSYNSKTKLVKRHNKNELWTTIMQEKLGVEYEVFYDGTNGRTTDLDEINPGRPFRNGFTLLECSLEIHYPINLIILWLGTNDTKKQFNRATFEIKKGLQKIVAFIKESVWGQNACAPKILIICPPPITENLHPEFNFDAIRKSKELSKLYFDLSIEMQCEFLDAGLYIQSSLIDGIHLDSNSCFIIGNRIAEKVNQMSI</sequence>
<protein>
    <recommendedName>
        <fullName evidence="1">SGNH hydrolase-type esterase domain-containing protein</fullName>
    </recommendedName>
</protein>
<comment type="caution">
    <text evidence="2">The sequence shown here is derived from an EMBL/GenBank/DDBJ whole genome shotgun (WGS) entry which is preliminary data.</text>
</comment>
<dbReference type="Pfam" id="PF13472">
    <property type="entry name" value="Lipase_GDSL_2"/>
    <property type="match status" value="1"/>
</dbReference>
<evidence type="ECO:0000259" key="1">
    <source>
        <dbReference type="Pfam" id="PF13472"/>
    </source>
</evidence>
<dbReference type="SUPFAM" id="SSF52266">
    <property type="entry name" value="SGNH hydrolase"/>
    <property type="match status" value="1"/>
</dbReference>
<evidence type="ECO:0000313" key="3">
    <source>
        <dbReference type="Proteomes" id="UP000437748"/>
    </source>
</evidence>
<keyword evidence="3" id="KW-1185">Reference proteome</keyword>
<dbReference type="InterPro" id="IPR036514">
    <property type="entry name" value="SGNH_hydro_sf"/>
</dbReference>
<dbReference type="GO" id="GO:0016788">
    <property type="term" value="F:hydrolase activity, acting on ester bonds"/>
    <property type="evidence" value="ECO:0007669"/>
    <property type="project" value="UniProtKB-ARBA"/>
</dbReference>
<dbReference type="EMBL" id="WFLM01000003">
    <property type="protein sequence ID" value="KAB8039106.1"/>
    <property type="molecule type" value="Genomic_DNA"/>
</dbReference>
<reference evidence="2 3" key="1">
    <citation type="submission" date="2019-10" db="EMBL/GenBank/DDBJ databases">
        <title>New species of Slilvanegrellaceae.</title>
        <authorList>
            <person name="Pitt A."/>
            <person name="Hahn M.W."/>
        </authorList>
    </citation>
    <scope>NUCLEOTIDE SEQUENCE [LARGE SCALE GENOMIC DNA]</scope>
    <source>
        <strain evidence="2 3">SP-Ram-0.45-NSY-1</strain>
    </source>
</reference>
<dbReference type="AlphaFoldDB" id="A0A6N6VU73"/>
<gene>
    <name evidence="2" type="ORF">GCL60_09635</name>
</gene>
<dbReference type="Gene3D" id="3.40.50.1110">
    <property type="entry name" value="SGNH hydrolase"/>
    <property type="match status" value="1"/>
</dbReference>
<evidence type="ECO:0000313" key="2">
    <source>
        <dbReference type="EMBL" id="KAB8039106.1"/>
    </source>
</evidence>
<dbReference type="InterPro" id="IPR013830">
    <property type="entry name" value="SGNH_hydro"/>
</dbReference>
<name>A0A6N6VU73_9BACT</name>
<dbReference type="Proteomes" id="UP000437748">
    <property type="component" value="Unassembled WGS sequence"/>
</dbReference>
<feature type="domain" description="SGNH hydrolase-type esterase" evidence="1">
    <location>
        <begin position="6"/>
        <end position="182"/>
    </location>
</feature>
<accession>A0A6N6VU73</accession>
<proteinExistence type="predicted"/>
<dbReference type="RefSeq" id="WP_153420505.1">
    <property type="nucleotide sequence ID" value="NZ_WFLM01000003.1"/>
</dbReference>
<dbReference type="OrthoDB" id="164654at2"/>
<organism evidence="2 3">
    <name type="scientific">Silvanigrella paludirubra</name>
    <dbReference type="NCBI Taxonomy" id="2499159"/>
    <lineage>
        <taxon>Bacteria</taxon>
        <taxon>Pseudomonadati</taxon>
        <taxon>Bdellovibrionota</taxon>
        <taxon>Oligoflexia</taxon>
        <taxon>Silvanigrellales</taxon>
        <taxon>Silvanigrellaceae</taxon>
        <taxon>Silvanigrella</taxon>
    </lineage>
</organism>